<dbReference type="InterPro" id="IPR025354">
    <property type="entry name" value="DUF4258"/>
</dbReference>
<gene>
    <name evidence="1" type="ORF">HWD57_04295</name>
</gene>
<dbReference type="Pfam" id="PF14076">
    <property type="entry name" value="DUF4258"/>
    <property type="match status" value="1"/>
</dbReference>
<evidence type="ECO:0000313" key="1">
    <source>
        <dbReference type="EMBL" id="QLH49085.1"/>
    </source>
</evidence>
<organism evidence="1 2">
    <name type="scientific">Candidatus Accumulibacter cognatus</name>
    <dbReference type="NCBI Taxonomy" id="2954383"/>
    <lineage>
        <taxon>Bacteria</taxon>
        <taxon>Pseudomonadati</taxon>
        <taxon>Pseudomonadota</taxon>
        <taxon>Betaproteobacteria</taxon>
        <taxon>Candidatus Accumulibacter</taxon>
    </lineage>
</organism>
<evidence type="ECO:0000313" key="2">
    <source>
        <dbReference type="Proteomes" id="UP000509684"/>
    </source>
</evidence>
<accession>A0A7D5SI43</accession>
<proteinExistence type="predicted"/>
<dbReference type="EMBL" id="CP058708">
    <property type="protein sequence ID" value="QLH49085.1"/>
    <property type="molecule type" value="Genomic_DNA"/>
</dbReference>
<dbReference type="AlphaFoldDB" id="A0A7D5SI43"/>
<name>A0A7D5SI43_9PROT</name>
<reference evidence="1 2" key="1">
    <citation type="journal article" date="2019" name="Microbiome">
        <title>Annotated bacterial chromosomes from frame-shift-corrected long-read metagenomic data.</title>
        <authorList>
            <person name="Arumugam K."/>
            <person name="Bagci C."/>
            <person name="Bessarab I."/>
            <person name="Beier S."/>
            <person name="Buchfink B."/>
            <person name="Gorska A."/>
            <person name="Qiu G."/>
            <person name="Huson D.H."/>
            <person name="Williams R.B.H."/>
        </authorList>
    </citation>
    <scope>NUCLEOTIDE SEQUENCE [LARGE SCALE GENOMIC DNA]</scope>
    <source>
        <strain evidence="1">SSA1</strain>
    </source>
</reference>
<dbReference type="KEGG" id="acog:HWD57_04295"/>
<sequence length="108" mass="12009">MNANTVSALPFALNDANFLKRLRQAAADSSRVVVVQHAKQRMRERKINLNQVISCLQKGTVSEPAHLTHRGDWKATVTHRCAGDVIAVAVVLERKENGDYCIVVTVMR</sequence>
<protein>
    <submittedName>
        <fullName evidence="1">DUF4258 domain-containing protein</fullName>
    </submittedName>
</protein>
<dbReference type="Proteomes" id="UP000509684">
    <property type="component" value="Chromosome"/>
</dbReference>